<organism evidence="1 2">
    <name type="scientific">Pseudarthrobacter polychromogenes</name>
    <dbReference type="NCBI Taxonomy" id="1676"/>
    <lineage>
        <taxon>Bacteria</taxon>
        <taxon>Bacillati</taxon>
        <taxon>Actinomycetota</taxon>
        <taxon>Actinomycetes</taxon>
        <taxon>Micrococcales</taxon>
        <taxon>Micrococcaceae</taxon>
        <taxon>Pseudarthrobacter</taxon>
    </lineage>
</organism>
<gene>
    <name evidence="1" type="ORF">GCM10011577_40570</name>
</gene>
<dbReference type="Proteomes" id="UP000596938">
    <property type="component" value="Unassembled WGS sequence"/>
</dbReference>
<comment type="caution">
    <text evidence="1">The sequence shown here is derived from an EMBL/GenBank/DDBJ whole genome shotgun (WGS) entry which is preliminary data.</text>
</comment>
<accession>A0ABQ1Y4G0</accession>
<proteinExistence type="predicted"/>
<dbReference type="SUPFAM" id="SSF56349">
    <property type="entry name" value="DNA breaking-rejoining enzymes"/>
    <property type="match status" value="1"/>
</dbReference>
<evidence type="ECO:0008006" key="3">
    <source>
        <dbReference type="Google" id="ProtNLM"/>
    </source>
</evidence>
<name>A0ABQ1Y4G0_9MICC</name>
<protein>
    <recommendedName>
        <fullName evidence="3">Site-specific recombinase XerD</fullName>
    </recommendedName>
</protein>
<keyword evidence="2" id="KW-1185">Reference proteome</keyword>
<sequence length="513" mass="56393">MTPRIDRCLSCGKDKPCLFAGTAKARCHHCSKKKEACSVCRRNGLVGTRTKAGEPICKICARTREPCSDCGKSRYVAGRAEGAPLCDYCYRSNPASFRNCRACDTKTRLLRGLCTPCTAAEYLSELFTAQLLRDSLEVQSLHAALLAADPARVVTAFQRTGSVELLRTLLNQEETRTHAFLDAAGPDQATRAVRSILVEHSLLPARDNNLARFKHWIVTAAQDIKDPAERQAFNQFARWRHLRELRQRPQPLSTNLVSSRRRELRIVIELLTWSAKRGRSLALLTQADIDEWLATGHGERHRVKAFLAWAQKNNNCQKLHIPRRQRTGLLVTGLDSRTRLKILEGLLEGNASAHPATAFAAAMTLLYGARPHQLTALQVTDILTRADDTYVRLGADPLLLPSRVGELARKVLLDRSAPRLFGTVSDAQWLFPGSRPGQPLTAAALIKRLRAAGVQPATARTGALGELAQDVPPVVLARLTGISVANAIRWSEAVSASNARYGSLGQLTSSSRS</sequence>
<dbReference type="EMBL" id="BMKU01000028">
    <property type="protein sequence ID" value="GGH11343.1"/>
    <property type="molecule type" value="Genomic_DNA"/>
</dbReference>
<dbReference type="InterPro" id="IPR011010">
    <property type="entry name" value="DNA_brk_join_enz"/>
</dbReference>
<evidence type="ECO:0000313" key="2">
    <source>
        <dbReference type="Proteomes" id="UP000596938"/>
    </source>
</evidence>
<evidence type="ECO:0000313" key="1">
    <source>
        <dbReference type="EMBL" id="GGH11343.1"/>
    </source>
</evidence>
<reference evidence="2" key="1">
    <citation type="journal article" date="2019" name="Int. J. Syst. Evol. Microbiol.">
        <title>The Global Catalogue of Microorganisms (GCM) 10K type strain sequencing project: providing services to taxonomists for standard genome sequencing and annotation.</title>
        <authorList>
            <consortium name="The Broad Institute Genomics Platform"/>
            <consortium name="The Broad Institute Genome Sequencing Center for Infectious Disease"/>
            <person name="Wu L."/>
            <person name="Ma J."/>
        </authorList>
    </citation>
    <scope>NUCLEOTIDE SEQUENCE [LARGE SCALE GENOMIC DNA]</scope>
    <source>
        <strain evidence="2">CGMCC 1.1927</strain>
    </source>
</reference>